<accession>A0AAD4MEZ6</accession>
<evidence type="ECO:0000313" key="2">
    <source>
        <dbReference type="EMBL" id="KAI0307672.1"/>
    </source>
</evidence>
<organism evidence="2 3">
    <name type="scientific">Multifurca ochricompacta</name>
    <dbReference type="NCBI Taxonomy" id="376703"/>
    <lineage>
        <taxon>Eukaryota</taxon>
        <taxon>Fungi</taxon>
        <taxon>Dikarya</taxon>
        <taxon>Basidiomycota</taxon>
        <taxon>Agaricomycotina</taxon>
        <taxon>Agaricomycetes</taxon>
        <taxon>Russulales</taxon>
        <taxon>Russulaceae</taxon>
        <taxon>Multifurca</taxon>
    </lineage>
</organism>
<name>A0AAD4MEZ6_9AGAM</name>
<dbReference type="InterPro" id="IPR046896">
    <property type="entry name" value="Cup1-like_N"/>
</dbReference>
<keyword evidence="3" id="KW-1185">Reference proteome</keyword>
<comment type="caution">
    <text evidence="2">The sequence shown here is derived from an EMBL/GenBank/DDBJ whole genome shotgun (WGS) entry which is preliminary data.</text>
</comment>
<evidence type="ECO:0000313" key="3">
    <source>
        <dbReference type="Proteomes" id="UP001203297"/>
    </source>
</evidence>
<proteinExistence type="predicted"/>
<reference evidence="2" key="1">
    <citation type="journal article" date="2022" name="New Phytol.">
        <title>Evolutionary transition to the ectomycorrhizal habit in the genomes of a hyperdiverse lineage of mushroom-forming fungi.</title>
        <authorList>
            <person name="Looney B."/>
            <person name="Miyauchi S."/>
            <person name="Morin E."/>
            <person name="Drula E."/>
            <person name="Courty P.E."/>
            <person name="Kohler A."/>
            <person name="Kuo A."/>
            <person name="LaButti K."/>
            <person name="Pangilinan J."/>
            <person name="Lipzen A."/>
            <person name="Riley R."/>
            <person name="Andreopoulos W."/>
            <person name="He G."/>
            <person name="Johnson J."/>
            <person name="Nolan M."/>
            <person name="Tritt A."/>
            <person name="Barry K.W."/>
            <person name="Grigoriev I.V."/>
            <person name="Nagy L.G."/>
            <person name="Hibbett D."/>
            <person name="Henrissat B."/>
            <person name="Matheny P.B."/>
            <person name="Labbe J."/>
            <person name="Martin F.M."/>
        </authorList>
    </citation>
    <scope>NUCLEOTIDE SEQUENCE</scope>
    <source>
        <strain evidence="2">BPL690</strain>
    </source>
</reference>
<dbReference type="AlphaFoldDB" id="A0AAD4MEZ6"/>
<dbReference type="Pfam" id="PF20263">
    <property type="entry name" value="LYRM2-like"/>
    <property type="match status" value="1"/>
</dbReference>
<dbReference type="EMBL" id="WTXG01000001">
    <property type="protein sequence ID" value="KAI0307672.1"/>
    <property type="molecule type" value="Genomic_DNA"/>
</dbReference>
<protein>
    <recommendedName>
        <fullName evidence="1">LYR motif-containing protein Cup1-like N-terminal domain-containing protein</fullName>
    </recommendedName>
</protein>
<sequence>MKPVLTASPTKSSIFTLYRSLLRQTRLLPHEYLRYHIIICALSSDFFRLKLSTDIKSALDVSRNNRQRQATFNRLRKELSKLKLANDGHKLAFAHVLDLAYGRKGPLKWGIMIPLLSSPAALVPPRIIPSVERSRPPVYSPELAALLSSPYTRPSGKAVKLSHLRETPTLPSRAYPSSDDARLFGSLSKRREVNIRWRYFSYQWKRLYPPIEVSVKCQGQEETSSQEAAVISARIRGVGMQTAGLLEELKTLAGAVSEGPPIPRRTDPIYRPHTSPAATHRRVLPNRYLRRRYRDLLSRIPTLTYSYVPGEPKTGSDGHPMGKYEVSLTPNALSRRVQHETAHSPEMDTVDLAWFERGNG</sequence>
<evidence type="ECO:0000259" key="1">
    <source>
        <dbReference type="Pfam" id="PF20263"/>
    </source>
</evidence>
<dbReference type="Proteomes" id="UP001203297">
    <property type="component" value="Unassembled WGS sequence"/>
</dbReference>
<gene>
    <name evidence="2" type="ORF">B0F90DRAFT_1620741</name>
</gene>
<feature type="domain" description="LYR motif-containing protein Cup1-like N-terminal" evidence="1">
    <location>
        <begin position="17"/>
        <end position="112"/>
    </location>
</feature>